<dbReference type="Proteomes" id="UP001352223">
    <property type="component" value="Unassembled WGS sequence"/>
</dbReference>
<keyword evidence="2" id="KW-0812">Transmembrane</keyword>
<sequence length="360" mass="36650">MKLRRALVTAAATAAVAPLALLSAPAAFASVEAPGTSAVAGTDPSASQTASPGTGEPGTTETETPPAGGSSEEGGSTEDGANTPDPGSEGTTPDTETPPVTTPDPETPPSVPDPSETDETEQPGDEPGDEAGDDECVDYEDSPGTLAELRGLPSKIVAGSGWHGFTFRVSNKTDTAFESVTADLYTFAYAYDRDTTEITKYLHVQHKDKSGWHNVDTGIYAQDTLSFGEAGALAPGEHADLQLRIKVDPKAPTGIGGSVAFATSVNTDGLCGFNVPEDQEYRFEILAADAKPGKVTPATSAPRPSNTPAPQASSTPLAGSLAETGADSTLPTLGFAGGLAVVAGAGVVYSVRRRKVSNEA</sequence>
<keyword evidence="2" id="KW-0472">Membrane</keyword>
<feature type="region of interest" description="Disordered" evidence="1">
    <location>
        <begin position="293"/>
        <end position="323"/>
    </location>
</feature>
<feature type="chain" id="PRO_5047062580" evidence="3">
    <location>
        <begin position="30"/>
        <end position="360"/>
    </location>
</feature>
<evidence type="ECO:0000256" key="2">
    <source>
        <dbReference type="SAM" id="Phobius"/>
    </source>
</evidence>
<accession>A0ABU6CET1</accession>
<keyword evidence="5" id="KW-1185">Reference proteome</keyword>
<dbReference type="PROSITE" id="PS51318">
    <property type="entry name" value="TAT"/>
    <property type="match status" value="1"/>
</dbReference>
<feature type="compositionally biased region" description="Pro residues" evidence="1">
    <location>
        <begin position="100"/>
        <end position="112"/>
    </location>
</feature>
<name>A0ABU6CET1_9ACTN</name>
<keyword evidence="2" id="KW-1133">Transmembrane helix</keyword>
<reference evidence="4 5" key="1">
    <citation type="submission" date="2022-10" db="EMBL/GenBank/DDBJ databases">
        <authorList>
            <person name="Xie J."/>
            <person name="Shen N."/>
        </authorList>
    </citation>
    <scope>NUCLEOTIDE SEQUENCE [LARGE SCALE GENOMIC DNA]</scope>
    <source>
        <strain evidence="4 5">DSM 41681</strain>
    </source>
</reference>
<feature type="region of interest" description="Disordered" evidence="1">
    <location>
        <begin position="32"/>
        <end position="146"/>
    </location>
</feature>
<evidence type="ECO:0000256" key="1">
    <source>
        <dbReference type="SAM" id="MobiDB-lite"/>
    </source>
</evidence>
<feature type="signal peptide" evidence="3">
    <location>
        <begin position="1"/>
        <end position="29"/>
    </location>
</feature>
<feature type="compositionally biased region" description="Acidic residues" evidence="1">
    <location>
        <begin position="115"/>
        <end position="141"/>
    </location>
</feature>
<evidence type="ECO:0000313" key="5">
    <source>
        <dbReference type="Proteomes" id="UP001352223"/>
    </source>
</evidence>
<dbReference type="RefSeq" id="WP_324769886.1">
    <property type="nucleotide sequence ID" value="NZ_BAAATS010000002.1"/>
</dbReference>
<dbReference type="InterPro" id="IPR006311">
    <property type="entry name" value="TAT_signal"/>
</dbReference>
<comment type="caution">
    <text evidence="4">The sequence shown here is derived from an EMBL/GenBank/DDBJ whole genome shotgun (WGS) entry which is preliminary data.</text>
</comment>
<dbReference type="NCBIfam" id="TIGR01167">
    <property type="entry name" value="LPXTG_anchor"/>
    <property type="match status" value="1"/>
</dbReference>
<keyword evidence="3" id="KW-0732">Signal</keyword>
<evidence type="ECO:0000313" key="4">
    <source>
        <dbReference type="EMBL" id="MEB3962375.1"/>
    </source>
</evidence>
<gene>
    <name evidence="4" type="ORF">OKJ48_19270</name>
</gene>
<organism evidence="4 5">
    <name type="scientific">Streptomyces kunmingensis</name>
    <dbReference type="NCBI Taxonomy" id="68225"/>
    <lineage>
        <taxon>Bacteria</taxon>
        <taxon>Bacillati</taxon>
        <taxon>Actinomycetota</taxon>
        <taxon>Actinomycetes</taxon>
        <taxon>Kitasatosporales</taxon>
        <taxon>Streptomycetaceae</taxon>
        <taxon>Streptomyces</taxon>
    </lineage>
</organism>
<feature type="compositionally biased region" description="Low complexity" evidence="1">
    <location>
        <begin position="49"/>
        <end position="99"/>
    </location>
</feature>
<proteinExistence type="predicted"/>
<evidence type="ECO:0000256" key="3">
    <source>
        <dbReference type="SAM" id="SignalP"/>
    </source>
</evidence>
<feature type="compositionally biased region" description="Polar residues" evidence="1">
    <location>
        <begin position="297"/>
        <end position="317"/>
    </location>
</feature>
<protein>
    <submittedName>
        <fullName evidence="4">LPXTG cell wall anchor domain-containing protein</fullName>
    </submittedName>
</protein>
<feature type="transmembrane region" description="Helical" evidence="2">
    <location>
        <begin position="333"/>
        <end position="351"/>
    </location>
</feature>
<dbReference type="EMBL" id="JAOZYB010000144">
    <property type="protein sequence ID" value="MEB3962375.1"/>
    <property type="molecule type" value="Genomic_DNA"/>
</dbReference>